<comment type="caution">
    <text evidence="1">The sequence shown here is derived from an EMBL/GenBank/DDBJ whole genome shotgun (WGS) entry which is preliminary data.</text>
</comment>
<dbReference type="PANTHER" id="PTHR11439">
    <property type="entry name" value="GAG-POL-RELATED RETROTRANSPOSON"/>
    <property type="match status" value="1"/>
</dbReference>
<protein>
    <submittedName>
        <fullName evidence="1">Mitochondrial protein</fullName>
    </submittedName>
</protein>
<dbReference type="PANTHER" id="PTHR11439:SF465">
    <property type="entry name" value="REVERSE TRANSCRIPTASE TY1_COPIA-TYPE DOMAIN-CONTAINING PROTEIN"/>
    <property type="match status" value="1"/>
</dbReference>
<proteinExistence type="predicted"/>
<reference evidence="1" key="1">
    <citation type="submission" date="2020-06" db="EMBL/GenBank/DDBJ databases">
        <authorList>
            <person name="Li T."/>
            <person name="Hu X."/>
            <person name="Zhang T."/>
            <person name="Song X."/>
            <person name="Zhang H."/>
            <person name="Dai N."/>
            <person name="Sheng W."/>
            <person name="Hou X."/>
            <person name="Wei L."/>
        </authorList>
    </citation>
    <scope>NUCLEOTIDE SEQUENCE</scope>
    <source>
        <strain evidence="1">G02</strain>
        <tissue evidence="1">Leaf</tissue>
    </source>
</reference>
<dbReference type="CDD" id="cd09272">
    <property type="entry name" value="RNase_HI_RT_Ty1"/>
    <property type="match status" value="1"/>
</dbReference>
<name>A0AAW2L5H4_SESRA</name>
<reference evidence="1" key="2">
    <citation type="journal article" date="2024" name="Plant">
        <title>Genomic evolution and insights into agronomic trait innovations of Sesamum species.</title>
        <authorList>
            <person name="Miao H."/>
            <person name="Wang L."/>
            <person name="Qu L."/>
            <person name="Liu H."/>
            <person name="Sun Y."/>
            <person name="Le M."/>
            <person name="Wang Q."/>
            <person name="Wei S."/>
            <person name="Zheng Y."/>
            <person name="Lin W."/>
            <person name="Duan Y."/>
            <person name="Cao H."/>
            <person name="Xiong S."/>
            <person name="Wang X."/>
            <person name="Wei L."/>
            <person name="Li C."/>
            <person name="Ma Q."/>
            <person name="Ju M."/>
            <person name="Zhao R."/>
            <person name="Li G."/>
            <person name="Mu C."/>
            <person name="Tian Q."/>
            <person name="Mei H."/>
            <person name="Zhang T."/>
            <person name="Gao T."/>
            <person name="Zhang H."/>
        </authorList>
    </citation>
    <scope>NUCLEOTIDE SEQUENCE</scope>
    <source>
        <strain evidence="1">G02</strain>
    </source>
</reference>
<accession>A0AAW2L5H4</accession>
<sequence length="185" mass="20909">MNAKVVSTPLPLGLKLSMDSGDLLPTPDQYRRLIDRLLYLGFTRPNISHSVQQLSQYLTKPRDVYWKAAIYVVRYLKGSSSIGLFLRFTSSFKLRAYCDADWASCSDSRRSLTEFCVFFGDALIFWKTKKQSVVSRSTTEVEYRSMAATSHLWGAVENDSSPSTIVAALKLQPAEDDEERVFDVG</sequence>
<dbReference type="EMBL" id="JACGWJ010000026">
    <property type="protein sequence ID" value="KAL0313121.1"/>
    <property type="molecule type" value="Genomic_DNA"/>
</dbReference>
<organism evidence="1">
    <name type="scientific">Sesamum radiatum</name>
    <name type="common">Black benniseed</name>
    <dbReference type="NCBI Taxonomy" id="300843"/>
    <lineage>
        <taxon>Eukaryota</taxon>
        <taxon>Viridiplantae</taxon>
        <taxon>Streptophyta</taxon>
        <taxon>Embryophyta</taxon>
        <taxon>Tracheophyta</taxon>
        <taxon>Spermatophyta</taxon>
        <taxon>Magnoliopsida</taxon>
        <taxon>eudicotyledons</taxon>
        <taxon>Gunneridae</taxon>
        <taxon>Pentapetalae</taxon>
        <taxon>asterids</taxon>
        <taxon>lamiids</taxon>
        <taxon>Lamiales</taxon>
        <taxon>Pedaliaceae</taxon>
        <taxon>Sesamum</taxon>
    </lineage>
</organism>
<gene>
    <name evidence="1" type="ORF">Sradi_5711400</name>
</gene>
<dbReference type="AlphaFoldDB" id="A0AAW2L5H4"/>
<evidence type="ECO:0000313" key="1">
    <source>
        <dbReference type="EMBL" id="KAL0313121.1"/>
    </source>
</evidence>